<dbReference type="InterPro" id="IPR043129">
    <property type="entry name" value="ATPase_NBD"/>
</dbReference>
<reference evidence="3" key="1">
    <citation type="journal article" date="2019" name="Int. J. Syst. Evol. Microbiol.">
        <title>The Global Catalogue of Microorganisms (GCM) 10K type strain sequencing project: providing services to taxonomists for standard genome sequencing and annotation.</title>
        <authorList>
            <consortium name="The Broad Institute Genomics Platform"/>
            <consortium name="The Broad Institute Genome Sequencing Center for Infectious Disease"/>
            <person name="Wu L."/>
            <person name="Ma J."/>
        </authorList>
    </citation>
    <scope>NUCLEOTIDE SEQUENCE [LARGE SCALE GENOMIC DNA]</scope>
    <source>
        <strain evidence="3">NBRC 106593</strain>
    </source>
</reference>
<name>A0ABW2ARN1_9MICO</name>
<protein>
    <submittedName>
        <fullName evidence="2">N-acetylglucosamine kinase</fullName>
    </submittedName>
</protein>
<dbReference type="SUPFAM" id="SSF53067">
    <property type="entry name" value="Actin-like ATPase domain"/>
    <property type="match status" value="2"/>
</dbReference>
<sequence>MPTVSARCRYAVIAIDAGNSKTDGLLIAADGQVVASARSGPFRPHQVGVGAAVDSLAALVEQLRSAVGARAGVPVAQHVSACLANADLDREVTALHDQIAGRGWSQTTTVRNDTFGLLRAGLDAPDGVAVVCGAGINCAGICADGTTARFAAVGHISGDWGGGGGLWQEAMWWAARAEDGRGPETALREALPRSVGLDSMAELIAAVHLGDLPETSCLQMTPLLFEVSASGDQVARGIVLRQAEEVVRLAVAAIRRLGRAGTPIDVVLGGGVLTAGHRDLMTEIDRLLTESQPHARTRVVRAAPVLGAGLLGLDEMGADQESKLRLRTTFAS</sequence>
<dbReference type="PANTHER" id="PTHR43190">
    <property type="entry name" value="N-ACETYL-D-GLUCOSAMINE KINASE"/>
    <property type="match status" value="1"/>
</dbReference>
<dbReference type="InterPro" id="IPR002731">
    <property type="entry name" value="ATPase_BadF"/>
</dbReference>
<dbReference type="InterPro" id="IPR052519">
    <property type="entry name" value="Euk-type_GlcNAc_Kinase"/>
</dbReference>
<organism evidence="2 3">
    <name type="scientific">Branchiibius cervicis</name>
    <dbReference type="NCBI Taxonomy" id="908252"/>
    <lineage>
        <taxon>Bacteria</taxon>
        <taxon>Bacillati</taxon>
        <taxon>Actinomycetota</taxon>
        <taxon>Actinomycetes</taxon>
        <taxon>Micrococcales</taxon>
        <taxon>Dermacoccaceae</taxon>
        <taxon>Branchiibius</taxon>
    </lineage>
</organism>
<comment type="caution">
    <text evidence="2">The sequence shown here is derived from an EMBL/GenBank/DDBJ whole genome shotgun (WGS) entry which is preliminary data.</text>
</comment>
<proteinExistence type="predicted"/>
<dbReference type="Gene3D" id="3.30.420.40">
    <property type="match status" value="2"/>
</dbReference>
<evidence type="ECO:0000259" key="1">
    <source>
        <dbReference type="Pfam" id="PF01869"/>
    </source>
</evidence>
<accession>A0ABW2ARN1</accession>
<dbReference type="EMBL" id="JBHSWJ010000002">
    <property type="protein sequence ID" value="MFC6713732.1"/>
    <property type="molecule type" value="Genomic_DNA"/>
</dbReference>
<evidence type="ECO:0000313" key="2">
    <source>
        <dbReference type="EMBL" id="MFC6713732.1"/>
    </source>
</evidence>
<dbReference type="Proteomes" id="UP001596356">
    <property type="component" value="Unassembled WGS sequence"/>
</dbReference>
<keyword evidence="2" id="KW-0808">Transferase</keyword>
<keyword evidence="3" id="KW-1185">Reference proteome</keyword>
<dbReference type="PANTHER" id="PTHR43190:SF3">
    <property type="entry name" value="N-ACETYL-D-GLUCOSAMINE KINASE"/>
    <property type="match status" value="1"/>
</dbReference>
<dbReference type="GO" id="GO:0016301">
    <property type="term" value="F:kinase activity"/>
    <property type="evidence" value="ECO:0007669"/>
    <property type="project" value="UniProtKB-KW"/>
</dbReference>
<feature type="domain" description="ATPase BadF/BadG/BcrA/BcrD type" evidence="1">
    <location>
        <begin position="15"/>
        <end position="312"/>
    </location>
</feature>
<gene>
    <name evidence="2" type="ORF">ACFQBT_07780</name>
</gene>
<keyword evidence="2" id="KW-0418">Kinase</keyword>
<dbReference type="Pfam" id="PF01869">
    <property type="entry name" value="BcrAD_BadFG"/>
    <property type="match status" value="1"/>
</dbReference>
<dbReference type="RefSeq" id="WP_377821724.1">
    <property type="nucleotide sequence ID" value="NZ_JBHSWJ010000002.1"/>
</dbReference>
<evidence type="ECO:0000313" key="3">
    <source>
        <dbReference type="Proteomes" id="UP001596356"/>
    </source>
</evidence>